<accession>A0ABD3TLU7</accession>
<dbReference type="InterPro" id="IPR028061">
    <property type="entry name" value="Fis1_TPR_C"/>
</dbReference>
<dbReference type="Gene3D" id="1.25.40.10">
    <property type="entry name" value="Tetratricopeptide repeat domain"/>
    <property type="match status" value="1"/>
</dbReference>
<dbReference type="Proteomes" id="UP001634393">
    <property type="component" value="Unassembled WGS sequence"/>
</dbReference>
<keyword evidence="1" id="KW-1133">Transmembrane helix</keyword>
<feature type="transmembrane region" description="Helical" evidence="1">
    <location>
        <begin position="94"/>
        <end position="116"/>
    </location>
</feature>
<evidence type="ECO:0000313" key="3">
    <source>
        <dbReference type="Proteomes" id="UP001634393"/>
    </source>
</evidence>
<name>A0ABD3TLU7_9LAMI</name>
<reference evidence="2 3" key="1">
    <citation type="submission" date="2024-12" db="EMBL/GenBank/DDBJ databases">
        <title>The unique morphological basis and parallel evolutionary history of personate flowers in Penstemon.</title>
        <authorList>
            <person name="Depatie T.H."/>
            <person name="Wessinger C.A."/>
        </authorList>
    </citation>
    <scope>NUCLEOTIDE SEQUENCE [LARGE SCALE GENOMIC DNA]</scope>
    <source>
        <strain evidence="2">WTNN_2</strain>
        <tissue evidence="2">Leaf</tissue>
    </source>
</reference>
<dbReference type="PANTHER" id="PTHR13247:SF0">
    <property type="entry name" value="MITOCHONDRIAL FISSION 1 PROTEIN"/>
    <property type="match status" value="1"/>
</dbReference>
<protein>
    <recommendedName>
        <fullName evidence="4">Mitochondrial fission 1 protein</fullName>
    </recommendedName>
</protein>
<evidence type="ECO:0000313" key="2">
    <source>
        <dbReference type="EMBL" id="KAL3838056.1"/>
    </source>
</evidence>
<comment type="caution">
    <text evidence="2">The sequence shown here is derived from an EMBL/GenBank/DDBJ whole genome shotgun (WGS) entry which is preliminary data.</text>
</comment>
<keyword evidence="1" id="KW-0812">Transmembrane</keyword>
<gene>
    <name evidence="2" type="ORF">ACJIZ3_022647</name>
</gene>
<evidence type="ECO:0008006" key="4">
    <source>
        <dbReference type="Google" id="ProtNLM"/>
    </source>
</evidence>
<keyword evidence="1" id="KW-0472">Membrane</keyword>
<dbReference type="InterPro" id="IPR011990">
    <property type="entry name" value="TPR-like_helical_dom_sf"/>
</dbReference>
<dbReference type="Pfam" id="PF14853">
    <property type="entry name" value="Fis1_TPR_C"/>
    <property type="match status" value="1"/>
</dbReference>
<dbReference type="EMBL" id="JBJXBP010000003">
    <property type="protein sequence ID" value="KAL3838056.1"/>
    <property type="molecule type" value="Genomic_DNA"/>
</dbReference>
<dbReference type="SUPFAM" id="SSF48452">
    <property type="entry name" value="TPR-like"/>
    <property type="match status" value="1"/>
</dbReference>
<dbReference type="PANTHER" id="PTHR13247">
    <property type="entry name" value="TETRATRICOPEPTIDE REPEAT PROTEIN 11 TPR REPEAT PROTEIN 11"/>
    <property type="match status" value="1"/>
</dbReference>
<sequence length="119" mass="13211">MGLWILISSRLYILLFLDFKYGVFSNLIGSSLTNSNSPLQKREKLYLLSVGYYRSGDYSRSRQLLDQCLEIVPDWRQALSLKKTVEDRITKDGVIGIGITATAVGLIAGGIAAALIRKN</sequence>
<dbReference type="AlphaFoldDB" id="A0ABD3TLU7"/>
<dbReference type="InterPro" id="IPR016543">
    <property type="entry name" value="Fis1"/>
</dbReference>
<proteinExistence type="predicted"/>
<organism evidence="2 3">
    <name type="scientific">Penstemon smallii</name>
    <dbReference type="NCBI Taxonomy" id="265156"/>
    <lineage>
        <taxon>Eukaryota</taxon>
        <taxon>Viridiplantae</taxon>
        <taxon>Streptophyta</taxon>
        <taxon>Embryophyta</taxon>
        <taxon>Tracheophyta</taxon>
        <taxon>Spermatophyta</taxon>
        <taxon>Magnoliopsida</taxon>
        <taxon>eudicotyledons</taxon>
        <taxon>Gunneridae</taxon>
        <taxon>Pentapetalae</taxon>
        <taxon>asterids</taxon>
        <taxon>lamiids</taxon>
        <taxon>Lamiales</taxon>
        <taxon>Plantaginaceae</taxon>
        <taxon>Cheloneae</taxon>
        <taxon>Penstemon</taxon>
    </lineage>
</organism>
<keyword evidence="3" id="KW-1185">Reference proteome</keyword>
<evidence type="ECO:0000256" key="1">
    <source>
        <dbReference type="SAM" id="Phobius"/>
    </source>
</evidence>